<dbReference type="SUPFAM" id="SSF56349">
    <property type="entry name" value="DNA breaking-rejoining enzymes"/>
    <property type="match status" value="1"/>
</dbReference>
<dbReference type="CDD" id="cd01189">
    <property type="entry name" value="INT_ICEBs1_C_like"/>
    <property type="match status" value="1"/>
</dbReference>
<evidence type="ECO:0000256" key="1">
    <source>
        <dbReference type="ARBA" id="ARBA00023172"/>
    </source>
</evidence>
<protein>
    <submittedName>
        <fullName evidence="3">Site-specific integrase</fullName>
    </submittedName>
</protein>
<sequence>MLGNGKASGPRALTFEERQQWLAQLEADEKAVRWDLPDLSRFLMATGVRIGEALALYWEDVDLANSFVDIKYTVVRVKGQGLKRKPTKTAAGERVLPLPSWTVDMLQTRHDAAKEAGRPPASPVFANQDGNLRDPSNTLRALREARGTEGFEWVTSHVFRKTAATVLDDAGLSARKIADQLGHAKPSMTQDVYLGRKVVSWDAAEVLESILDKKST</sequence>
<evidence type="ECO:0000313" key="3">
    <source>
        <dbReference type="EMBL" id="MFD2799628.1"/>
    </source>
</evidence>
<feature type="domain" description="Tyr recombinase" evidence="2">
    <location>
        <begin position="8"/>
        <end position="208"/>
    </location>
</feature>
<organism evidence="3 4">
    <name type="scientific">Prauserella oleivorans</name>
    <dbReference type="NCBI Taxonomy" id="1478153"/>
    <lineage>
        <taxon>Bacteria</taxon>
        <taxon>Bacillati</taxon>
        <taxon>Actinomycetota</taxon>
        <taxon>Actinomycetes</taxon>
        <taxon>Pseudonocardiales</taxon>
        <taxon>Pseudonocardiaceae</taxon>
        <taxon>Prauserella</taxon>
    </lineage>
</organism>
<accession>A0ABW5WAK1</accession>
<proteinExistence type="predicted"/>
<dbReference type="PANTHER" id="PTHR30349:SF64">
    <property type="entry name" value="PROPHAGE INTEGRASE INTD-RELATED"/>
    <property type="match status" value="1"/>
</dbReference>
<evidence type="ECO:0000313" key="4">
    <source>
        <dbReference type="Proteomes" id="UP001597478"/>
    </source>
</evidence>
<name>A0ABW5WAK1_9PSEU</name>
<evidence type="ECO:0000259" key="2">
    <source>
        <dbReference type="PROSITE" id="PS51898"/>
    </source>
</evidence>
<dbReference type="InterPro" id="IPR050090">
    <property type="entry name" value="Tyrosine_recombinase_XerCD"/>
</dbReference>
<dbReference type="Proteomes" id="UP001597478">
    <property type="component" value="Unassembled WGS sequence"/>
</dbReference>
<dbReference type="Gene3D" id="1.10.443.10">
    <property type="entry name" value="Intergrase catalytic core"/>
    <property type="match status" value="1"/>
</dbReference>
<dbReference type="RefSeq" id="WP_377390040.1">
    <property type="nucleotide sequence ID" value="NZ_JBHSAN010000020.1"/>
</dbReference>
<reference evidence="4" key="1">
    <citation type="journal article" date="2019" name="Int. J. Syst. Evol. Microbiol.">
        <title>The Global Catalogue of Microorganisms (GCM) 10K type strain sequencing project: providing services to taxonomists for standard genome sequencing and annotation.</title>
        <authorList>
            <consortium name="The Broad Institute Genomics Platform"/>
            <consortium name="The Broad Institute Genome Sequencing Center for Infectious Disease"/>
            <person name="Wu L."/>
            <person name="Ma J."/>
        </authorList>
    </citation>
    <scope>NUCLEOTIDE SEQUENCE [LARGE SCALE GENOMIC DNA]</scope>
    <source>
        <strain evidence="4">IBRC-M 10906</strain>
    </source>
</reference>
<keyword evidence="1" id="KW-0233">DNA recombination</keyword>
<dbReference type="EMBL" id="JBHUOF010000011">
    <property type="protein sequence ID" value="MFD2799628.1"/>
    <property type="molecule type" value="Genomic_DNA"/>
</dbReference>
<dbReference type="InterPro" id="IPR013762">
    <property type="entry name" value="Integrase-like_cat_sf"/>
</dbReference>
<gene>
    <name evidence="3" type="ORF">ACFS2C_09505</name>
</gene>
<dbReference type="PANTHER" id="PTHR30349">
    <property type="entry name" value="PHAGE INTEGRASE-RELATED"/>
    <property type="match status" value="1"/>
</dbReference>
<keyword evidence="4" id="KW-1185">Reference proteome</keyword>
<dbReference type="Pfam" id="PF00589">
    <property type="entry name" value="Phage_integrase"/>
    <property type="match status" value="1"/>
</dbReference>
<dbReference type="PROSITE" id="PS51898">
    <property type="entry name" value="TYR_RECOMBINASE"/>
    <property type="match status" value="1"/>
</dbReference>
<dbReference type="InterPro" id="IPR002104">
    <property type="entry name" value="Integrase_catalytic"/>
</dbReference>
<dbReference type="InterPro" id="IPR011010">
    <property type="entry name" value="DNA_brk_join_enz"/>
</dbReference>
<comment type="caution">
    <text evidence="3">The sequence shown here is derived from an EMBL/GenBank/DDBJ whole genome shotgun (WGS) entry which is preliminary data.</text>
</comment>